<evidence type="ECO:0000313" key="2">
    <source>
        <dbReference type="Proteomes" id="UP001500212"/>
    </source>
</evidence>
<protein>
    <recommendedName>
        <fullName evidence="3">Glycine zipper domain-containing protein</fullName>
    </recommendedName>
</protein>
<organism evidence="1 2">
    <name type="scientific">Actinoallomurus liliacearum</name>
    <dbReference type="NCBI Taxonomy" id="1080073"/>
    <lineage>
        <taxon>Bacteria</taxon>
        <taxon>Bacillati</taxon>
        <taxon>Actinomycetota</taxon>
        <taxon>Actinomycetes</taxon>
        <taxon>Streptosporangiales</taxon>
        <taxon>Thermomonosporaceae</taxon>
        <taxon>Actinoallomurus</taxon>
    </lineage>
</organism>
<dbReference type="RefSeq" id="WP_345362278.1">
    <property type="nucleotide sequence ID" value="NZ_BAABHJ010000023.1"/>
</dbReference>
<dbReference type="Proteomes" id="UP001500212">
    <property type="component" value="Unassembled WGS sequence"/>
</dbReference>
<accession>A0ABP8TSP8</accession>
<name>A0ABP8TSP8_9ACTN</name>
<keyword evidence="2" id="KW-1185">Reference proteome</keyword>
<dbReference type="EMBL" id="BAABHJ010000023">
    <property type="protein sequence ID" value="GAA4614097.1"/>
    <property type="molecule type" value="Genomic_DNA"/>
</dbReference>
<gene>
    <name evidence="1" type="ORF">GCM10023195_61400</name>
</gene>
<reference evidence="2" key="1">
    <citation type="journal article" date="2019" name="Int. J. Syst. Evol. Microbiol.">
        <title>The Global Catalogue of Microorganisms (GCM) 10K type strain sequencing project: providing services to taxonomists for standard genome sequencing and annotation.</title>
        <authorList>
            <consortium name="The Broad Institute Genomics Platform"/>
            <consortium name="The Broad Institute Genome Sequencing Center for Infectious Disease"/>
            <person name="Wu L."/>
            <person name="Ma J."/>
        </authorList>
    </citation>
    <scope>NUCLEOTIDE SEQUENCE [LARGE SCALE GENOMIC DNA]</scope>
    <source>
        <strain evidence="2">JCM 17938</strain>
    </source>
</reference>
<comment type="caution">
    <text evidence="1">The sequence shown here is derived from an EMBL/GenBank/DDBJ whole genome shotgun (WGS) entry which is preliminary data.</text>
</comment>
<evidence type="ECO:0008006" key="3">
    <source>
        <dbReference type="Google" id="ProtNLM"/>
    </source>
</evidence>
<sequence length="62" mass="5988">MSKKTEAIASGAAAVAGGTAMAVTDGRPGMVAAVGTGLAIGHAVTTVRDMRSGKDTGDAKKN</sequence>
<proteinExistence type="predicted"/>
<evidence type="ECO:0000313" key="1">
    <source>
        <dbReference type="EMBL" id="GAA4614097.1"/>
    </source>
</evidence>